<dbReference type="AlphaFoldDB" id="A0A3B1BUW4"/>
<evidence type="ECO:0000256" key="7">
    <source>
        <dbReference type="SAM" id="Phobius"/>
    </source>
</evidence>
<dbReference type="PANTHER" id="PTHR30489:SF0">
    <property type="entry name" value="LIPOPROTEIN-RELEASING SYSTEM TRANSMEMBRANE PROTEIN LOLE"/>
    <property type="match status" value="1"/>
</dbReference>
<evidence type="ECO:0000256" key="4">
    <source>
        <dbReference type="ARBA" id="ARBA00022692"/>
    </source>
</evidence>
<dbReference type="InterPro" id="IPR025857">
    <property type="entry name" value="MacB_PCD"/>
</dbReference>
<keyword evidence="4 7" id="KW-0812">Transmembrane</keyword>
<dbReference type="InterPro" id="IPR003838">
    <property type="entry name" value="ABC3_permease_C"/>
</dbReference>
<keyword evidence="2" id="KW-0813">Transport</keyword>
<gene>
    <name evidence="10" type="ORF">MNBD_ALPHA03-928</name>
</gene>
<evidence type="ECO:0000313" key="10">
    <source>
        <dbReference type="EMBL" id="VAX08467.1"/>
    </source>
</evidence>
<comment type="subcellular location">
    <subcellularLocation>
        <location evidence="1">Cell membrane</location>
        <topology evidence="1">Multi-pass membrane protein</topology>
    </subcellularLocation>
</comment>
<evidence type="ECO:0000256" key="1">
    <source>
        <dbReference type="ARBA" id="ARBA00004651"/>
    </source>
</evidence>
<evidence type="ECO:0000259" key="9">
    <source>
        <dbReference type="Pfam" id="PF12704"/>
    </source>
</evidence>
<dbReference type="Pfam" id="PF12704">
    <property type="entry name" value="MacB_PCD"/>
    <property type="match status" value="1"/>
</dbReference>
<keyword evidence="6 7" id="KW-0472">Membrane</keyword>
<feature type="domain" description="ABC3 transporter permease C-terminal" evidence="8">
    <location>
        <begin position="288"/>
        <end position="421"/>
    </location>
</feature>
<evidence type="ECO:0000256" key="6">
    <source>
        <dbReference type="ARBA" id="ARBA00023136"/>
    </source>
</evidence>
<feature type="transmembrane region" description="Helical" evidence="7">
    <location>
        <begin position="285"/>
        <end position="309"/>
    </location>
</feature>
<accession>A0A3B1BUW4</accession>
<dbReference type="GO" id="GO:0098797">
    <property type="term" value="C:plasma membrane protein complex"/>
    <property type="evidence" value="ECO:0007669"/>
    <property type="project" value="TreeGrafter"/>
</dbReference>
<dbReference type="EMBL" id="UOFW01000240">
    <property type="protein sequence ID" value="VAX08467.1"/>
    <property type="molecule type" value="Genomic_DNA"/>
</dbReference>
<feature type="transmembrane region" description="Helical" evidence="7">
    <location>
        <begin position="32"/>
        <end position="58"/>
    </location>
</feature>
<name>A0A3B1BUW4_9ZZZZ</name>
<feature type="transmembrane region" description="Helical" evidence="7">
    <location>
        <begin position="330"/>
        <end position="357"/>
    </location>
</feature>
<dbReference type="InterPro" id="IPR011925">
    <property type="entry name" value="LolCE_TM"/>
</dbReference>
<reference evidence="10" key="1">
    <citation type="submission" date="2018-06" db="EMBL/GenBank/DDBJ databases">
        <authorList>
            <person name="Zhirakovskaya E."/>
        </authorList>
    </citation>
    <scope>NUCLEOTIDE SEQUENCE</scope>
</reference>
<keyword evidence="3" id="KW-1003">Cell membrane</keyword>
<sequence length="428" mass="47957">MLLVSWGLKDMFKTYEWMVAFRYLKIRSNEGFVTLVALFSLLGIAIGVMVLIVTMSVMNGFREELLSKVIGFNGHMLYQPAGGRMSDYDDAAAKLKQIDNVTKVLPIIEGHALATFGSYSVPALVRGVRADDLRQMTLISDNIKVGSLAEYGQEDNDIIIGKRLADKYDLGVGDLVTLVSPRGRVTPFGTVPRIANYQIKAIFEVGEYNYDTSYFFMPLKQAQNYFQYGDEAGALEIILTHPDMITKMFDEVEQVTRQIGPGGRLIDWRILNQSFFNALQVERNVMFIILSFIILVAVFNIISTMIMMVKNKTRDVAILRTMGATSGSILRIFFIVGSCIGVLGTMLGTLMGLSIAYNVQSIMDFIEKWTGLSLWEGEIRFLSQVPSIVEPREIMIVVGMALILSFFATLLPAWRAAKLDPVKSMRYE</sequence>
<feature type="transmembrane region" description="Helical" evidence="7">
    <location>
        <begin position="394"/>
        <end position="417"/>
    </location>
</feature>
<protein>
    <submittedName>
        <fullName evidence="10">Lipoprotein releasing system transmembrane protein LolC/LolE</fullName>
    </submittedName>
</protein>
<organism evidence="10">
    <name type="scientific">hydrothermal vent metagenome</name>
    <dbReference type="NCBI Taxonomy" id="652676"/>
    <lineage>
        <taxon>unclassified sequences</taxon>
        <taxon>metagenomes</taxon>
        <taxon>ecological metagenomes</taxon>
    </lineage>
</organism>
<proteinExistence type="predicted"/>
<keyword evidence="10" id="KW-0449">Lipoprotein</keyword>
<dbReference type="GO" id="GO:0042953">
    <property type="term" value="P:lipoprotein transport"/>
    <property type="evidence" value="ECO:0007669"/>
    <property type="project" value="InterPro"/>
</dbReference>
<dbReference type="InterPro" id="IPR051447">
    <property type="entry name" value="Lipoprotein-release_system"/>
</dbReference>
<evidence type="ECO:0000259" key="8">
    <source>
        <dbReference type="Pfam" id="PF02687"/>
    </source>
</evidence>
<dbReference type="Pfam" id="PF02687">
    <property type="entry name" value="FtsX"/>
    <property type="match status" value="1"/>
</dbReference>
<dbReference type="NCBIfam" id="TIGR02212">
    <property type="entry name" value="lolCE"/>
    <property type="match status" value="1"/>
</dbReference>
<dbReference type="GO" id="GO:0044874">
    <property type="term" value="P:lipoprotein localization to outer membrane"/>
    <property type="evidence" value="ECO:0007669"/>
    <property type="project" value="TreeGrafter"/>
</dbReference>
<evidence type="ECO:0000256" key="2">
    <source>
        <dbReference type="ARBA" id="ARBA00022448"/>
    </source>
</evidence>
<feature type="domain" description="MacB-like periplasmic core" evidence="9">
    <location>
        <begin position="38"/>
        <end position="253"/>
    </location>
</feature>
<evidence type="ECO:0000256" key="3">
    <source>
        <dbReference type="ARBA" id="ARBA00022475"/>
    </source>
</evidence>
<dbReference type="PANTHER" id="PTHR30489">
    <property type="entry name" value="LIPOPROTEIN-RELEASING SYSTEM TRANSMEMBRANE PROTEIN LOLE"/>
    <property type="match status" value="1"/>
</dbReference>
<evidence type="ECO:0000256" key="5">
    <source>
        <dbReference type="ARBA" id="ARBA00022989"/>
    </source>
</evidence>
<keyword evidence="5 7" id="KW-1133">Transmembrane helix</keyword>